<accession>A0ABV9GP78</accession>
<dbReference type="Gene3D" id="3.40.50.1440">
    <property type="entry name" value="Tubulin/FtsZ, GTPase domain"/>
    <property type="match status" value="1"/>
</dbReference>
<evidence type="ECO:0000313" key="4">
    <source>
        <dbReference type="Proteomes" id="UP001596022"/>
    </source>
</evidence>
<reference evidence="4" key="1">
    <citation type="journal article" date="2019" name="Int. J. Syst. Evol. Microbiol.">
        <title>The Global Catalogue of Microorganisms (GCM) 10K type strain sequencing project: providing services to taxonomists for standard genome sequencing and annotation.</title>
        <authorList>
            <consortium name="The Broad Institute Genomics Platform"/>
            <consortium name="The Broad Institute Genome Sequencing Center for Infectious Disease"/>
            <person name="Wu L."/>
            <person name="Ma J."/>
        </authorList>
    </citation>
    <scope>NUCLEOTIDE SEQUENCE [LARGE SCALE GENOMIC DNA]</scope>
    <source>
        <strain evidence="4">CGMCC 1.16306</strain>
    </source>
</reference>
<dbReference type="PANTHER" id="PTHR30314">
    <property type="entry name" value="CELL DIVISION PROTEIN FTSZ-RELATED"/>
    <property type="match status" value="1"/>
</dbReference>
<dbReference type="RefSeq" id="WP_376847093.1">
    <property type="nucleotide sequence ID" value="NZ_JBHSFW010000014.1"/>
</dbReference>
<dbReference type="PRINTS" id="PR00423">
    <property type="entry name" value="CELLDVISFTSZ"/>
</dbReference>
<keyword evidence="4" id="KW-1185">Reference proteome</keyword>
<organism evidence="3 4">
    <name type="scientific">Camelliibacillus cellulosilyticus</name>
    <dbReference type="NCBI Taxonomy" id="2174486"/>
    <lineage>
        <taxon>Bacteria</taxon>
        <taxon>Bacillati</taxon>
        <taxon>Bacillota</taxon>
        <taxon>Bacilli</taxon>
        <taxon>Bacillales</taxon>
        <taxon>Sporolactobacillaceae</taxon>
        <taxon>Camelliibacillus</taxon>
    </lineage>
</organism>
<keyword evidence="3" id="KW-0131">Cell cycle</keyword>
<dbReference type="SUPFAM" id="SSF52490">
    <property type="entry name" value="Tubulin nucleotide-binding domain-like"/>
    <property type="match status" value="1"/>
</dbReference>
<gene>
    <name evidence="3" type="ORF">ACFO4N_14935</name>
</gene>
<dbReference type="InterPro" id="IPR003008">
    <property type="entry name" value="Tubulin_FtsZ_GTPase"/>
</dbReference>
<dbReference type="GO" id="GO:0051301">
    <property type="term" value="P:cell division"/>
    <property type="evidence" value="ECO:0007669"/>
    <property type="project" value="UniProtKB-KW"/>
</dbReference>
<comment type="caution">
    <text evidence="3">The sequence shown here is derived from an EMBL/GenBank/DDBJ whole genome shotgun (WGS) entry which is preliminary data.</text>
</comment>
<evidence type="ECO:0000256" key="1">
    <source>
        <dbReference type="ARBA" id="ARBA00022741"/>
    </source>
</evidence>
<name>A0ABV9GP78_9BACL</name>
<protein>
    <submittedName>
        <fullName evidence="3">Cell division protein FtsZ</fullName>
    </submittedName>
</protein>
<keyword evidence="2" id="KW-0342">GTP-binding</keyword>
<evidence type="ECO:0000256" key="2">
    <source>
        <dbReference type="ARBA" id="ARBA00023134"/>
    </source>
</evidence>
<dbReference type="EMBL" id="JBHSFW010000014">
    <property type="protein sequence ID" value="MFC4620006.1"/>
    <property type="molecule type" value="Genomic_DNA"/>
</dbReference>
<dbReference type="SUPFAM" id="SSF55307">
    <property type="entry name" value="Tubulin C-terminal domain-like"/>
    <property type="match status" value="1"/>
</dbReference>
<evidence type="ECO:0000313" key="3">
    <source>
        <dbReference type="EMBL" id="MFC4620006.1"/>
    </source>
</evidence>
<keyword evidence="1" id="KW-0547">Nucleotide-binding</keyword>
<dbReference type="InterPro" id="IPR036525">
    <property type="entry name" value="Tubulin/FtsZ_GTPase_sf"/>
</dbReference>
<dbReference type="Proteomes" id="UP001596022">
    <property type="component" value="Unassembled WGS sequence"/>
</dbReference>
<dbReference type="PANTHER" id="PTHR30314:SF3">
    <property type="entry name" value="MITOCHONDRIAL DIVISION PROTEIN FSZA"/>
    <property type="match status" value="1"/>
</dbReference>
<proteinExistence type="predicted"/>
<keyword evidence="3" id="KW-0132">Cell division</keyword>
<dbReference type="InterPro" id="IPR008280">
    <property type="entry name" value="Tub_FtsZ_C"/>
</dbReference>
<dbReference type="InterPro" id="IPR045061">
    <property type="entry name" value="FtsZ/CetZ"/>
</dbReference>
<sequence>MQMLENGVKIFQMRAGFRNSGQASLSEIAAGDICFYRFIGGNPSETTEMVNDLLALKRTKTLLIGLFRFPFRFEGKRRLQTAIEQYYRMRDLSSAIVYFHSDGMMAMIDPKIPIQQANYIFHSYEDRVIQSLKNIIETPGEMNIDTKDIQTFILAQSGPIFFHSFEGETFDEPLKYAIATPYLADDFADGKQMIINIGCARDVDMDAYRQMNLRLHDLFHKADLFKLGTHFIDEPGHRFKITLLINGIQDPFPRPDHMKRFSWKKLFRVRPQKVGRHVDHVEKKQAYKGGLTNQ</sequence>